<accession>A0A5N5F1I0</accession>
<dbReference type="Proteomes" id="UP000327157">
    <property type="component" value="Chromosome 7"/>
</dbReference>
<reference evidence="1 2" key="3">
    <citation type="submission" date="2019-11" db="EMBL/GenBank/DDBJ databases">
        <title>A de novo genome assembly of a pear dwarfing rootstock.</title>
        <authorList>
            <person name="Wang F."/>
            <person name="Wang J."/>
            <person name="Li S."/>
            <person name="Zhang Y."/>
            <person name="Fang M."/>
            <person name="Ma L."/>
            <person name="Zhao Y."/>
            <person name="Jiang S."/>
        </authorList>
    </citation>
    <scope>NUCLEOTIDE SEQUENCE [LARGE SCALE GENOMIC DNA]</scope>
    <source>
        <strain evidence="1">S2</strain>
        <tissue evidence="1">Leaf</tissue>
    </source>
</reference>
<comment type="caution">
    <text evidence="1">The sequence shown here is derived from an EMBL/GenBank/DDBJ whole genome shotgun (WGS) entry which is preliminary data.</text>
</comment>
<keyword evidence="2" id="KW-1185">Reference proteome</keyword>
<evidence type="ECO:0000313" key="1">
    <source>
        <dbReference type="EMBL" id="KAB2596021.1"/>
    </source>
</evidence>
<dbReference type="AlphaFoldDB" id="A0A5N5F1I0"/>
<proteinExistence type="predicted"/>
<reference evidence="1 2" key="1">
    <citation type="submission" date="2019-09" db="EMBL/GenBank/DDBJ databases">
        <authorList>
            <person name="Ou C."/>
        </authorList>
    </citation>
    <scope>NUCLEOTIDE SEQUENCE [LARGE SCALE GENOMIC DNA]</scope>
    <source>
        <strain evidence="1">S2</strain>
        <tissue evidence="1">Leaf</tissue>
    </source>
</reference>
<evidence type="ECO:0000313" key="2">
    <source>
        <dbReference type="Proteomes" id="UP000327157"/>
    </source>
</evidence>
<dbReference type="OrthoDB" id="10625233at2759"/>
<name>A0A5N5F1I0_9ROSA</name>
<protein>
    <submittedName>
        <fullName evidence="1">Uncharacterized protein</fullName>
    </submittedName>
</protein>
<dbReference type="EMBL" id="SMOL01000781">
    <property type="protein sequence ID" value="KAB2596021.1"/>
    <property type="molecule type" value="Genomic_DNA"/>
</dbReference>
<sequence length="625" mass="68766">MSSSSNKSDDGVSPLYRQGGSLSKVGYFKVAYFKISFDDSFRDFLKAYRHAIPSGVRVKCVKESSSCEPCGVGLESHQVSSLLLHVLCSMKCVIAQCFPNAVHGMVGFFNLSQFFDLDLTVNEFWYFFDIGYIEGVGQLHSRHRLFDHSSKGNHDWAKETLEINGEWEYDSSPELCEKCGLSPRDEVKQIKAKVLVHPIVVVKPAANEGGKKRYSSSAQEMRLRKSQRLILLRARAARSVLVTFAIPKVASSIADKIAQHRNSVVPSMPKFVPKCLSEAKFGSALERLVIMKSNKVPSPTKVAPKLIPLTAETDSSAESKETARVGSYQLKDMDVCAKFVDGVKGVVCPSSFAKHTIEYKKTALLLHSATYAKEENLIVAYKQVIHFKKVVDKINEILNKEVKELQRSQADFYKLGYVDHLFRRPSNFEFVEKDFEASLFLQKTCLTFTFEASIGEVVGEVDAQAGAARGATSDDAAVKNVATAEVIGSLLETVGYLSAFGSNFRVPGQLSIRRTGLIEAVENHLVGCFGLPIALRIPWRGHALLDAIFLEKLHQIFAYELQVILCDDGLKDTKSANDVPQYEALYVRLSCAGGIGPSKSIPYCINGQGLVCGCSSLAGSFGTGL</sequence>
<gene>
    <name evidence="1" type="ORF">D8674_031471</name>
</gene>
<organism evidence="1 2">
    <name type="scientific">Pyrus ussuriensis x Pyrus communis</name>
    <dbReference type="NCBI Taxonomy" id="2448454"/>
    <lineage>
        <taxon>Eukaryota</taxon>
        <taxon>Viridiplantae</taxon>
        <taxon>Streptophyta</taxon>
        <taxon>Embryophyta</taxon>
        <taxon>Tracheophyta</taxon>
        <taxon>Spermatophyta</taxon>
        <taxon>Magnoliopsida</taxon>
        <taxon>eudicotyledons</taxon>
        <taxon>Gunneridae</taxon>
        <taxon>Pentapetalae</taxon>
        <taxon>rosids</taxon>
        <taxon>fabids</taxon>
        <taxon>Rosales</taxon>
        <taxon>Rosaceae</taxon>
        <taxon>Amygdaloideae</taxon>
        <taxon>Maleae</taxon>
        <taxon>Pyrus</taxon>
    </lineage>
</organism>
<reference evidence="2" key="2">
    <citation type="submission" date="2019-10" db="EMBL/GenBank/DDBJ databases">
        <title>A de novo genome assembly of a pear dwarfing rootstock.</title>
        <authorList>
            <person name="Wang F."/>
            <person name="Wang J."/>
            <person name="Li S."/>
            <person name="Zhang Y."/>
            <person name="Fang M."/>
            <person name="Ma L."/>
            <person name="Zhao Y."/>
            <person name="Jiang S."/>
        </authorList>
    </citation>
    <scope>NUCLEOTIDE SEQUENCE [LARGE SCALE GENOMIC DNA]</scope>
</reference>